<dbReference type="EMBL" id="BSXW01012445">
    <property type="protein sequence ID" value="GMF65081.1"/>
    <property type="molecule type" value="Genomic_DNA"/>
</dbReference>
<organism evidence="1 2">
    <name type="scientific">Phytophthora lilii</name>
    <dbReference type="NCBI Taxonomy" id="2077276"/>
    <lineage>
        <taxon>Eukaryota</taxon>
        <taxon>Sar</taxon>
        <taxon>Stramenopiles</taxon>
        <taxon>Oomycota</taxon>
        <taxon>Peronosporomycetes</taxon>
        <taxon>Peronosporales</taxon>
        <taxon>Peronosporaceae</taxon>
        <taxon>Phytophthora</taxon>
    </lineage>
</organism>
<comment type="caution">
    <text evidence="1">The sequence shown here is derived from an EMBL/GenBank/DDBJ whole genome shotgun (WGS) entry which is preliminary data.</text>
</comment>
<dbReference type="Proteomes" id="UP001165083">
    <property type="component" value="Unassembled WGS sequence"/>
</dbReference>
<accession>A0A9W6YIL6</accession>
<keyword evidence="2" id="KW-1185">Reference proteome</keyword>
<dbReference type="AlphaFoldDB" id="A0A9W6YIL6"/>
<protein>
    <submittedName>
        <fullName evidence="1">Unnamed protein product</fullName>
    </submittedName>
</protein>
<gene>
    <name evidence="1" type="ORF">Plil01_001780500</name>
</gene>
<sequence length="89" mass="10077">MWLPYVVVVADLSFKRAAELQLLAAKFASAQNASTPIPLNRKFDGKSKIATEHNCKGQARLVHYGERLSTKFDTEWNQRQHQVAHVADQ</sequence>
<reference evidence="1" key="1">
    <citation type="submission" date="2023-04" db="EMBL/GenBank/DDBJ databases">
        <title>Phytophthora lilii NBRC 32176.</title>
        <authorList>
            <person name="Ichikawa N."/>
            <person name="Sato H."/>
            <person name="Tonouchi N."/>
        </authorList>
    </citation>
    <scope>NUCLEOTIDE SEQUENCE</scope>
    <source>
        <strain evidence="1">NBRC 32176</strain>
    </source>
</reference>
<name>A0A9W6YIL6_9STRA</name>
<proteinExistence type="predicted"/>
<evidence type="ECO:0000313" key="1">
    <source>
        <dbReference type="EMBL" id="GMF65081.1"/>
    </source>
</evidence>
<evidence type="ECO:0000313" key="2">
    <source>
        <dbReference type="Proteomes" id="UP001165083"/>
    </source>
</evidence>